<comment type="caution">
    <text evidence="8">The sequence shown here is derived from an EMBL/GenBank/DDBJ whole genome shotgun (WGS) entry which is preliminary data.</text>
</comment>
<evidence type="ECO:0000256" key="1">
    <source>
        <dbReference type="ARBA" id="ARBA00022679"/>
    </source>
</evidence>
<evidence type="ECO:0000313" key="9">
    <source>
        <dbReference type="Proteomes" id="UP000823388"/>
    </source>
</evidence>
<dbReference type="PIRSF" id="PIRSF000654">
    <property type="entry name" value="Integrin-linked_kinase"/>
    <property type="match status" value="1"/>
</dbReference>
<dbReference type="FunFam" id="1.10.510.10:FF:000870">
    <property type="entry name" value="OSJNBa0016N04.16-like protein"/>
    <property type="match status" value="1"/>
</dbReference>
<dbReference type="InterPro" id="IPR000719">
    <property type="entry name" value="Prot_kinase_dom"/>
</dbReference>
<reference evidence="8" key="1">
    <citation type="submission" date="2020-05" db="EMBL/GenBank/DDBJ databases">
        <title>WGS assembly of Panicum virgatum.</title>
        <authorList>
            <person name="Lovell J.T."/>
            <person name="Jenkins J."/>
            <person name="Shu S."/>
            <person name="Juenger T.E."/>
            <person name="Schmutz J."/>
        </authorList>
    </citation>
    <scope>NUCLEOTIDE SEQUENCE</scope>
    <source>
        <strain evidence="8">AP13</strain>
    </source>
</reference>
<keyword evidence="9" id="KW-1185">Reference proteome</keyword>
<keyword evidence="3" id="KW-0418">Kinase</keyword>
<evidence type="ECO:0000256" key="3">
    <source>
        <dbReference type="ARBA" id="ARBA00022777"/>
    </source>
</evidence>
<name>A0A8T0PF66_PANVG</name>
<dbReference type="Proteomes" id="UP000823388">
    <property type="component" value="Chromosome 8K"/>
</dbReference>
<dbReference type="PANTHER" id="PTHR45707:SF80">
    <property type="entry name" value="PROTEIN KINASE DOMAIN-CONTAINING PROTEIN"/>
    <property type="match status" value="1"/>
</dbReference>
<dbReference type="SMART" id="SM00220">
    <property type="entry name" value="S_TKc"/>
    <property type="match status" value="1"/>
</dbReference>
<dbReference type="AlphaFoldDB" id="A0A8T0PF66"/>
<dbReference type="Gene3D" id="3.30.200.20">
    <property type="entry name" value="Phosphorylase Kinase, domain 1"/>
    <property type="match status" value="1"/>
</dbReference>
<dbReference type="GO" id="GO:0004674">
    <property type="term" value="F:protein serine/threonine kinase activity"/>
    <property type="evidence" value="ECO:0007669"/>
    <property type="project" value="UniProtKB-KW"/>
</dbReference>
<feature type="non-terminal residue" evidence="8">
    <location>
        <position position="318"/>
    </location>
</feature>
<dbReference type="EMBL" id="CM029051">
    <property type="protein sequence ID" value="KAG2559558.1"/>
    <property type="molecule type" value="Genomic_DNA"/>
</dbReference>
<dbReference type="PROSITE" id="PS50011">
    <property type="entry name" value="PROTEIN_KINASE_DOM"/>
    <property type="match status" value="1"/>
</dbReference>
<dbReference type="PROSITE" id="PS00107">
    <property type="entry name" value="PROTEIN_KINASE_ATP"/>
    <property type="match status" value="1"/>
</dbReference>
<dbReference type="InterPro" id="IPR008271">
    <property type="entry name" value="Ser/Thr_kinase_AS"/>
</dbReference>
<dbReference type="FunFam" id="3.30.200.20:FF:000465">
    <property type="entry name" value="Cysteine-rich receptor-like protein kinase 6"/>
    <property type="match status" value="1"/>
</dbReference>
<dbReference type="InterPro" id="IPR011009">
    <property type="entry name" value="Kinase-like_dom_sf"/>
</dbReference>
<dbReference type="PROSITE" id="PS00108">
    <property type="entry name" value="PROTEIN_KINASE_ST"/>
    <property type="match status" value="1"/>
</dbReference>
<feature type="domain" description="Protein kinase" evidence="7">
    <location>
        <begin position="39"/>
        <end position="318"/>
    </location>
</feature>
<dbReference type="PANTHER" id="PTHR45707">
    <property type="entry name" value="C2 CALCIUM/LIPID-BINDING PLANT PHOSPHORIBOSYLTRANSFERASE FAMILY PROTEIN"/>
    <property type="match status" value="1"/>
</dbReference>
<feature type="binding site" evidence="5">
    <location>
        <position position="67"/>
    </location>
    <ligand>
        <name>ATP</name>
        <dbReference type="ChEBI" id="CHEBI:30616"/>
    </ligand>
</feature>
<keyword evidence="1" id="KW-0808">Transferase</keyword>
<dbReference type="Pfam" id="PF00069">
    <property type="entry name" value="Pkinase"/>
    <property type="match status" value="1"/>
</dbReference>
<gene>
    <name evidence="8" type="ORF">PVAP13_8KG018352</name>
</gene>
<evidence type="ECO:0000256" key="6">
    <source>
        <dbReference type="RuleBase" id="RU000304"/>
    </source>
</evidence>
<evidence type="ECO:0000256" key="5">
    <source>
        <dbReference type="PROSITE-ProRule" id="PRU10141"/>
    </source>
</evidence>
<comment type="similarity">
    <text evidence="6">Belongs to the protein kinase superfamily.</text>
</comment>
<proteinExistence type="inferred from homology"/>
<evidence type="ECO:0000256" key="4">
    <source>
        <dbReference type="ARBA" id="ARBA00022840"/>
    </source>
</evidence>
<evidence type="ECO:0000256" key="2">
    <source>
        <dbReference type="ARBA" id="ARBA00022741"/>
    </source>
</evidence>
<evidence type="ECO:0000313" key="8">
    <source>
        <dbReference type="EMBL" id="KAG2559558.1"/>
    </source>
</evidence>
<sequence length="318" mass="36386">MLDHQSSATIDDLESMLINEDTKPKALPLSLLKEITSDFSEEKIIGRGGYAVVYKGSVRNRTIAVKKLSPQSQPGLGEKTFNGEIECLMKVKHKNVVRFLGYCYETQGQIIRADNIPKPVMAQQEQRLLCFQYLPNESLDKHITDPSCGLEWKQRYQIISGVCEGLHQLHEQTILHMDLKPQNILLDDDMVPKIIDFGFSRCLEDNQSKVETENRYGTLGYMAREFFKNGIFTKRCDLFSLGVIIMELLTGERKEYCAIADVCDSWMKRLGESQTHRQLEQIKVCAQIGIQCSDPNPNNRPPDTKDIIDRLQKVDRIQ</sequence>
<dbReference type="InterPro" id="IPR017441">
    <property type="entry name" value="Protein_kinase_ATP_BS"/>
</dbReference>
<dbReference type="GO" id="GO:0005524">
    <property type="term" value="F:ATP binding"/>
    <property type="evidence" value="ECO:0007669"/>
    <property type="project" value="UniProtKB-UniRule"/>
</dbReference>
<accession>A0A8T0PF66</accession>
<dbReference type="Gene3D" id="1.10.510.10">
    <property type="entry name" value="Transferase(Phosphotransferase) domain 1"/>
    <property type="match status" value="1"/>
</dbReference>
<protein>
    <recommendedName>
        <fullName evidence="7">Protein kinase domain-containing protein</fullName>
    </recommendedName>
</protein>
<evidence type="ECO:0000259" key="7">
    <source>
        <dbReference type="PROSITE" id="PS50011"/>
    </source>
</evidence>
<keyword evidence="4 5" id="KW-0067">ATP-binding</keyword>
<organism evidence="8 9">
    <name type="scientific">Panicum virgatum</name>
    <name type="common">Blackwell switchgrass</name>
    <dbReference type="NCBI Taxonomy" id="38727"/>
    <lineage>
        <taxon>Eukaryota</taxon>
        <taxon>Viridiplantae</taxon>
        <taxon>Streptophyta</taxon>
        <taxon>Embryophyta</taxon>
        <taxon>Tracheophyta</taxon>
        <taxon>Spermatophyta</taxon>
        <taxon>Magnoliopsida</taxon>
        <taxon>Liliopsida</taxon>
        <taxon>Poales</taxon>
        <taxon>Poaceae</taxon>
        <taxon>PACMAD clade</taxon>
        <taxon>Panicoideae</taxon>
        <taxon>Panicodae</taxon>
        <taxon>Paniceae</taxon>
        <taxon>Panicinae</taxon>
        <taxon>Panicum</taxon>
        <taxon>Panicum sect. Hiantes</taxon>
    </lineage>
</organism>
<keyword evidence="6" id="KW-0723">Serine/threonine-protein kinase</keyword>
<dbReference type="SUPFAM" id="SSF56112">
    <property type="entry name" value="Protein kinase-like (PK-like)"/>
    <property type="match status" value="1"/>
</dbReference>
<keyword evidence="2 5" id="KW-0547">Nucleotide-binding</keyword>